<protein>
    <submittedName>
        <fullName evidence="5">GPI-anchored protein pfl2</fullName>
    </submittedName>
</protein>
<feature type="compositionally biased region" description="Low complexity" evidence="1">
    <location>
        <begin position="1508"/>
        <end position="1521"/>
    </location>
</feature>
<accession>A0AAJ7TY18</accession>
<keyword evidence="2" id="KW-1133">Transmembrane helix</keyword>
<feature type="region of interest" description="Disordered" evidence="1">
    <location>
        <begin position="957"/>
        <end position="1042"/>
    </location>
</feature>
<dbReference type="PANTHER" id="PTHR36489:SF2">
    <property type="entry name" value="APPLE DOMAIN-CONTAINING PROTEIN"/>
    <property type="match status" value="1"/>
</dbReference>
<dbReference type="KEGG" id="pmrn:116950815"/>
<dbReference type="PROSITE" id="PS50024">
    <property type="entry name" value="SEA"/>
    <property type="match status" value="3"/>
</dbReference>
<keyword evidence="2" id="KW-0812">Transmembrane</keyword>
<keyword evidence="2" id="KW-0472">Membrane</keyword>
<dbReference type="RefSeq" id="XP_032824793.1">
    <property type="nucleotide sequence ID" value="XM_032968902.1"/>
</dbReference>
<organism evidence="4 5">
    <name type="scientific">Petromyzon marinus</name>
    <name type="common">Sea lamprey</name>
    <dbReference type="NCBI Taxonomy" id="7757"/>
    <lineage>
        <taxon>Eukaryota</taxon>
        <taxon>Metazoa</taxon>
        <taxon>Chordata</taxon>
        <taxon>Craniata</taxon>
        <taxon>Vertebrata</taxon>
        <taxon>Cyclostomata</taxon>
        <taxon>Hyperoartia</taxon>
        <taxon>Petromyzontiformes</taxon>
        <taxon>Petromyzontidae</taxon>
        <taxon>Petromyzon</taxon>
    </lineage>
</organism>
<sequence>MSNTTSAEYAALATPITQEVQNMFNSYSKQPVSVVTTFLDASGVVGVTSIASFNTTSVIPPVDVFNLLRVKIDTNSQLASTGVYVAESSIAIDGTKPYNVVPLVMTINTPFVASLATRSTAEYSDLNSKYAGELKNVLLNKYGPNNPLLLDTTFSDIPPAVQSLTNIIFSSDIVINATELRSLVESDIAFPMQTFGGSGLTVDAQTLSVDGLVSPYVSQAIHLRIINRQFVIDLNDVNSAAYKNLSSEVQQGMYAAIHRFHSNLRIVTINRFSPGSVLVESNATFVDAAPLAQTVLNELVASASLPNGLQLDPTNISVNSATPTTASTTVAMVNATATPLANATATPLANATANATATPLANATAVPSANATANATAVPSANATANATAVPSANATANATAVPLANATVNATAVPSANATANATAVPSANATANATAVPSANATANATAVPSANATANATAVPLANATVNATAVPSANATANATAVPLANATVNATAVPLANATANATAVPSANATANATAVPLANATVNATAVPLANATVNATAVPSANATANATAVPLANATANATAVPLANATANATAVPLANATVNATAVPLANATAVPLANATANATAVPLANATANATAVPLANATANATAVPSANATAVPLANATVNATAVPLANATANATAVPLANATANATAVPLANATANATAVPLANATAVPSANATVNATAVPLANATVNATAVPLANATVNATAVPSANATANATAVPLANATANATAVPLANATANATAVPLANATVNATAVPLANATANATAVPLANATVNATAVPSANATVNATAVPSANATANATAVPSANATANATAVPSANATANATAVPSANATANATAVPSANATANATAVPSANATANATAVPSANATANATAVPSANATANATAVPSANATANATAVPSANATANATAVPSANVTANATAAPSANATAAPPTNATANATAAPPTNATANATAVPSANATAAPPTNATANVTATPPTNATANVTATPPTNATAAPPTNSTSTATTVKTSTPTAGPNVAYSVFFKIVNQVFSPDLDNNTSPAYKTLENNIVQQLDQIFRQKYGSKFSRTLVFRFWPGSVNVDAEAIFVNDSPPVKENVLRAFVSGLAPNATIPNTLLQLATSSINVSDATIATLPPLQVNTTFLTINKVYTNALNNNTSSEYLGLSNQINQEVQNMFNSYSVQPVSVMTTFSNISGVVGVTSISSFNTTSLIPPVDVFNLLRTKIDTNSQLASTGVYVKESSIAIDGTKPYNVVPLVMQINTPFMATLANRSSADYGALKSQYAGELNKILQTKYGPNNILLLDTTFSDSPPWLLSSTDVIFSSNTTVNNTELRSLIESTTVFPEQTFGGSNLTVDVTTLSVAGNLSYYATRMITLRILNRDYSTDLTNISSIAYKNLAKAVWIGINDVLKPKHNNLQYILIKAFRSGSVIVDSTAVYANTPPSSQDVVNELTASGVLLGNLQLDAAGSSVDGVAPTTSTTSTTSTTATTIGNPSAASPNTALPCNPQLQRCQSVPAWGIAIIILGIIGIPALILLSVLGAKGHLKLPKLTSYDFKPNQFKFGEGYDTVGTHYSYQGGP</sequence>
<feature type="domain" description="SEA" evidence="3">
    <location>
        <begin position="1047"/>
        <end position="1162"/>
    </location>
</feature>
<dbReference type="Proteomes" id="UP001318040">
    <property type="component" value="Chromosome 40"/>
</dbReference>
<reference evidence="5" key="1">
    <citation type="submission" date="2025-08" db="UniProtKB">
        <authorList>
            <consortium name="RefSeq"/>
        </authorList>
    </citation>
    <scope>IDENTIFICATION</scope>
    <source>
        <tissue evidence="5">Sperm</tissue>
    </source>
</reference>
<evidence type="ECO:0000313" key="5">
    <source>
        <dbReference type="RefSeq" id="XP_032824793.1"/>
    </source>
</evidence>
<feature type="domain" description="SEA" evidence="3">
    <location>
        <begin position="1397"/>
        <end position="1507"/>
    </location>
</feature>
<dbReference type="Gene3D" id="3.30.70.960">
    <property type="entry name" value="SEA domain"/>
    <property type="match status" value="1"/>
</dbReference>
<evidence type="ECO:0000256" key="1">
    <source>
        <dbReference type="SAM" id="MobiDB-lite"/>
    </source>
</evidence>
<feature type="domain" description="SEA" evidence="3">
    <location>
        <begin position="215"/>
        <end position="323"/>
    </location>
</feature>
<dbReference type="Pfam" id="PF01390">
    <property type="entry name" value="SEA"/>
    <property type="match status" value="3"/>
</dbReference>
<feature type="region of interest" description="Disordered" evidence="1">
    <location>
        <begin position="1503"/>
        <end position="1530"/>
    </location>
</feature>
<name>A0AAJ7TY18_PETMA</name>
<evidence type="ECO:0000259" key="3">
    <source>
        <dbReference type="PROSITE" id="PS50024"/>
    </source>
</evidence>
<dbReference type="InterPro" id="IPR036364">
    <property type="entry name" value="SEA_dom_sf"/>
</dbReference>
<dbReference type="InterPro" id="IPR000082">
    <property type="entry name" value="SEA_dom"/>
</dbReference>
<gene>
    <name evidence="5" type="primary">LOC116950815</name>
</gene>
<dbReference type="SMART" id="SM00200">
    <property type="entry name" value="SEA"/>
    <property type="match status" value="3"/>
</dbReference>
<proteinExistence type="predicted"/>
<evidence type="ECO:0000256" key="2">
    <source>
        <dbReference type="SAM" id="Phobius"/>
    </source>
</evidence>
<dbReference type="SUPFAM" id="SSF82671">
    <property type="entry name" value="SEA domain"/>
    <property type="match status" value="3"/>
</dbReference>
<keyword evidence="4" id="KW-1185">Reference proteome</keyword>
<feature type="transmembrane region" description="Helical" evidence="2">
    <location>
        <begin position="1546"/>
        <end position="1570"/>
    </location>
</feature>
<evidence type="ECO:0000313" key="4">
    <source>
        <dbReference type="Proteomes" id="UP001318040"/>
    </source>
</evidence>
<dbReference type="PANTHER" id="PTHR36489">
    <property type="entry name" value="PROTEIN-COUPLED RECEPTOR GPR1, PUTATIVE-RELATED"/>
    <property type="match status" value="1"/>
</dbReference>